<accession>A0A3P7KR53</accession>
<feature type="non-terminal residue" evidence="2">
    <location>
        <position position="266"/>
    </location>
</feature>
<feature type="compositionally biased region" description="Polar residues" evidence="1">
    <location>
        <begin position="165"/>
        <end position="175"/>
    </location>
</feature>
<dbReference type="OrthoDB" id="5877438at2759"/>
<name>A0A3P7KR53_STRVU</name>
<reference evidence="2 3" key="1">
    <citation type="submission" date="2018-11" db="EMBL/GenBank/DDBJ databases">
        <authorList>
            <consortium name="Pathogen Informatics"/>
        </authorList>
    </citation>
    <scope>NUCLEOTIDE SEQUENCE [LARGE SCALE GENOMIC DNA]</scope>
</reference>
<evidence type="ECO:0000256" key="1">
    <source>
        <dbReference type="SAM" id="MobiDB-lite"/>
    </source>
</evidence>
<dbReference type="AlphaFoldDB" id="A0A3P7KR53"/>
<keyword evidence="3" id="KW-1185">Reference proteome</keyword>
<evidence type="ECO:0000313" key="2">
    <source>
        <dbReference type="EMBL" id="VDM70028.1"/>
    </source>
</evidence>
<protein>
    <submittedName>
        <fullName evidence="2">Uncharacterized protein</fullName>
    </submittedName>
</protein>
<feature type="non-terminal residue" evidence="2">
    <location>
        <position position="1"/>
    </location>
</feature>
<gene>
    <name evidence="2" type="ORF">SVUK_LOCUS5026</name>
</gene>
<feature type="region of interest" description="Disordered" evidence="1">
    <location>
        <begin position="150"/>
        <end position="200"/>
    </location>
</feature>
<dbReference type="EMBL" id="UYYB01014434">
    <property type="protein sequence ID" value="VDM70028.1"/>
    <property type="molecule type" value="Genomic_DNA"/>
</dbReference>
<evidence type="ECO:0000313" key="3">
    <source>
        <dbReference type="Proteomes" id="UP000270094"/>
    </source>
</evidence>
<sequence>ETEDAVKSIFDGDDEEEEPQYPTLVFVPGKNGAVVASAGLSTAAEVAMVSSSIAVSNDETNRAADAIAHVDDEDEDDAEVAPGDVSDEQLLRESFVEEPILEEKPAADKSVEPPAPVAEEERALPVDKPASNVIVIEDDDDVVEVPCTKPVQEVEPPRSVHPYQQPVTSQTSVPISVSIPDRKGATPLQSPSRPAPTEQATFVQPAIVQPLKASPVPSSGYVSVLPSASPVSGGITQGTPVVTQASLQQLYTRFQQPAFTHVNVLQ</sequence>
<dbReference type="Proteomes" id="UP000270094">
    <property type="component" value="Unassembled WGS sequence"/>
</dbReference>
<organism evidence="2 3">
    <name type="scientific">Strongylus vulgaris</name>
    <name type="common">Blood worm</name>
    <dbReference type="NCBI Taxonomy" id="40348"/>
    <lineage>
        <taxon>Eukaryota</taxon>
        <taxon>Metazoa</taxon>
        <taxon>Ecdysozoa</taxon>
        <taxon>Nematoda</taxon>
        <taxon>Chromadorea</taxon>
        <taxon>Rhabditida</taxon>
        <taxon>Rhabditina</taxon>
        <taxon>Rhabditomorpha</taxon>
        <taxon>Strongyloidea</taxon>
        <taxon>Strongylidae</taxon>
        <taxon>Strongylus</taxon>
    </lineage>
</organism>
<feature type="region of interest" description="Disordered" evidence="1">
    <location>
        <begin position="98"/>
        <end position="121"/>
    </location>
</feature>
<feature type="compositionally biased region" description="Polar residues" evidence="1">
    <location>
        <begin position="187"/>
        <end position="200"/>
    </location>
</feature>
<proteinExistence type="predicted"/>
<feature type="compositionally biased region" description="Basic and acidic residues" evidence="1">
    <location>
        <begin position="98"/>
        <end position="111"/>
    </location>
</feature>